<name>A0A6A6UKR6_9PEZI</name>
<dbReference type="Pfam" id="PF06985">
    <property type="entry name" value="HET"/>
    <property type="match status" value="1"/>
</dbReference>
<evidence type="ECO:0000256" key="1">
    <source>
        <dbReference type="SAM" id="MobiDB-lite"/>
    </source>
</evidence>
<accession>A0A6A6UKR6</accession>
<keyword evidence="4" id="KW-1185">Reference proteome</keyword>
<gene>
    <name evidence="3" type="ORF">BT63DRAFT_452162</name>
</gene>
<evidence type="ECO:0000313" key="3">
    <source>
        <dbReference type="EMBL" id="KAF2671658.1"/>
    </source>
</evidence>
<protein>
    <submittedName>
        <fullName evidence="3">HET-domain-containing protein</fullName>
    </submittedName>
</protein>
<dbReference type="InterPro" id="IPR010730">
    <property type="entry name" value="HET"/>
</dbReference>
<dbReference type="AlphaFoldDB" id="A0A6A6UKR6"/>
<dbReference type="PANTHER" id="PTHR24148">
    <property type="entry name" value="ANKYRIN REPEAT DOMAIN-CONTAINING PROTEIN 39 HOMOLOG-RELATED"/>
    <property type="match status" value="1"/>
</dbReference>
<dbReference type="Proteomes" id="UP000799302">
    <property type="component" value="Unassembled WGS sequence"/>
</dbReference>
<proteinExistence type="predicted"/>
<feature type="region of interest" description="Disordered" evidence="1">
    <location>
        <begin position="375"/>
        <end position="394"/>
    </location>
</feature>
<evidence type="ECO:0000259" key="2">
    <source>
        <dbReference type="Pfam" id="PF06985"/>
    </source>
</evidence>
<reference evidence="3" key="1">
    <citation type="journal article" date="2020" name="Stud. Mycol.">
        <title>101 Dothideomycetes genomes: a test case for predicting lifestyles and emergence of pathogens.</title>
        <authorList>
            <person name="Haridas S."/>
            <person name="Albert R."/>
            <person name="Binder M."/>
            <person name="Bloem J."/>
            <person name="Labutti K."/>
            <person name="Salamov A."/>
            <person name="Andreopoulos B."/>
            <person name="Baker S."/>
            <person name="Barry K."/>
            <person name="Bills G."/>
            <person name="Bluhm B."/>
            <person name="Cannon C."/>
            <person name="Castanera R."/>
            <person name="Culley D."/>
            <person name="Daum C."/>
            <person name="Ezra D."/>
            <person name="Gonzalez J."/>
            <person name="Henrissat B."/>
            <person name="Kuo A."/>
            <person name="Liang C."/>
            <person name="Lipzen A."/>
            <person name="Lutzoni F."/>
            <person name="Magnuson J."/>
            <person name="Mondo S."/>
            <person name="Nolan M."/>
            <person name="Ohm R."/>
            <person name="Pangilinan J."/>
            <person name="Park H.-J."/>
            <person name="Ramirez L."/>
            <person name="Alfaro M."/>
            <person name="Sun H."/>
            <person name="Tritt A."/>
            <person name="Yoshinaga Y."/>
            <person name="Zwiers L.-H."/>
            <person name="Turgeon B."/>
            <person name="Goodwin S."/>
            <person name="Spatafora J."/>
            <person name="Crous P."/>
            <person name="Grigoriev I."/>
        </authorList>
    </citation>
    <scope>NUCLEOTIDE SEQUENCE</scope>
    <source>
        <strain evidence="3">CBS 115976</strain>
    </source>
</reference>
<dbReference type="EMBL" id="MU004232">
    <property type="protein sequence ID" value="KAF2671658.1"/>
    <property type="molecule type" value="Genomic_DNA"/>
</dbReference>
<feature type="region of interest" description="Disordered" evidence="1">
    <location>
        <begin position="1"/>
        <end position="27"/>
    </location>
</feature>
<dbReference type="OrthoDB" id="194358at2759"/>
<organism evidence="3 4">
    <name type="scientific">Microthyrium microscopicum</name>
    <dbReference type="NCBI Taxonomy" id="703497"/>
    <lineage>
        <taxon>Eukaryota</taxon>
        <taxon>Fungi</taxon>
        <taxon>Dikarya</taxon>
        <taxon>Ascomycota</taxon>
        <taxon>Pezizomycotina</taxon>
        <taxon>Dothideomycetes</taxon>
        <taxon>Dothideomycetes incertae sedis</taxon>
        <taxon>Microthyriales</taxon>
        <taxon>Microthyriaceae</taxon>
        <taxon>Microthyrium</taxon>
    </lineage>
</organism>
<feature type="compositionally biased region" description="Low complexity" evidence="1">
    <location>
        <begin position="7"/>
        <end position="20"/>
    </location>
</feature>
<dbReference type="PANTHER" id="PTHR24148:SF73">
    <property type="entry name" value="HET DOMAIN PROTEIN (AFU_ORTHOLOGUE AFUA_8G01020)"/>
    <property type="match status" value="1"/>
</dbReference>
<feature type="domain" description="Heterokaryon incompatibility" evidence="2">
    <location>
        <begin position="65"/>
        <end position="223"/>
    </location>
</feature>
<dbReference type="InterPro" id="IPR052895">
    <property type="entry name" value="HetReg/Transcr_Mod"/>
</dbReference>
<evidence type="ECO:0000313" key="4">
    <source>
        <dbReference type="Proteomes" id="UP000799302"/>
    </source>
</evidence>
<sequence>MAMIGYASHSSASSRSSRSSGTSIHIPLDPDTRQIRLLSFRQQSGAVLACGLRVFDLDDPELPDFIALSYTWGSPYAQHEIRINGAPMEIRENLRSALDSIKMRIIRSKRILEENGIDQSMTSTLPLDKAPDRWKYFWIDAICINQDYIPERNKQVAMMRDIYTCANFCLVWLGTECESSLQYIETTDPVRLAMEAEEWTNPPWQMENLIYASYWSRMWIVQEFVLAHTLVIAAGRRYLHWESIQELFPPSANPGSMYHYNRNYSMTLVVQERYERDQRREQGFFRSLATLLVRFTDSECSDQRDKIFALLGLFSESSDVPQGLLQADYELNEEEIYLEVMQQADPYLTRDEWYTLRVYVSSALEVDPDECDRMARRSRRGSNASRNIPRRRRH</sequence>